<proteinExistence type="predicted"/>
<dbReference type="EMBL" id="WESC01000004">
    <property type="protein sequence ID" value="KAB7741110.1"/>
    <property type="molecule type" value="Genomic_DNA"/>
</dbReference>
<evidence type="ECO:0000313" key="2">
    <source>
        <dbReference type="Proteomes" id="UP000468901"/>
    </source>
</evidence>
<keyword evidence="2" id="KW-1185">Reference proteome</keyword>
<accession>A0A6N6VK62</accession>
<dbReference type="AlphaFoldDB" id="A0A6N6VK62"/>
<gene>
    <name evidence="1" type="ORF">F2P47_04995</name>
</gene>
<protein>
    <recommendedName>
        <fullName evidence="3">Glycosyltransferase</fullName>
    </recommendedName>
</protein>
<dbReference type="SUPFAM" id="SSF53448">
    <property type="entry name" value="Nucleotide-diphospho-sugar transferases"/>
    <property type="match status" value="1"/>
</dbReference>
<reference evidence="1 2" key="1">
    <citation type="submission" date="2019-09" db="EMBL/GenBank/DDBJ databases">
        <title>Parvibaculum sedimenti sp. nov., isolated from sediment.</title>
        <authorList>
            <person name="Wang Y."/>
        </authorList>
    </citation>
    <scope>NUCLEOTIDE SEQUENCE [LARGE SCALE GENOMIC DNA]</scope>
    <source>
        <strain evidence="1 2">HXT-9</strain>
    </source>
</reference>
<dbReference type="RefSeq" id="WP_152215084.1">
    <property type="nucleotide sequence ID" value="NZ_WESC01000004.1"/>
</dbReference>
<organism evidence="1 2">
    <name type="scientific">Parvibaculum sedimenti</name>
    <dbReference type="NCBI Taxonomy" id="2608632"/>
    <lineage>
        <taxon>Bacteria</taxon>
        <taxon>Pseudomonadati</taxon>
        <taxon>Pseudomonadota</taxon>
        <taxon>Alphaproteobacteria</taxon>
        <taxon>Hyphomicrobiales</taxon>
        <taxon>Parvibaculaceae</taxon>
        <taxon>Parvibaculum</taxon>
    </lineage>
</organism>
<sequence>MTRILIGTPAYGGQVTTAWFHSMRNLQAACQKRGIELSVMTLDKESLISRGRNSVVAEFLGREDHSHLLFIDADIGFQPDAVFRLLSLNKPVVGAAYPKKGINWEKVLKAAKTTEDANTLRDMSVEMAINVFDEDMPNTGPDKGHPVVNGFMRVSKIATGFMMIQRGVFDIMRQRFPDKQYKNDITGYDNQFSKGNFWSFFDVIIHPETKRYLSEDYGFCYLWTKGCGGEIWCDVTSRMTHFGAYSYSGSLLAGHVQK</sequence>
<evidence type="ECO:0008006" key="3">
    <source>
        <dbReference type="Google" id="ProtNLM"/>
    </source>
</evidence>
<dbReference type="InterPro" id="IPR029044">
    <property type="entry name" value="Nucleotide-diphossugar_trans"/>
</dbReference>
<comment type="caution">
    <text evidence="1">The sequence shown here is derived from an EMBL/GenBank/DDBJ whole genome shotgun (WGS) entry which is preliminary data.</text>
</comment>
<name>A0A6N6VK62_9HYPH</name>
<evidence type="ECO:0000313" key="1">
    <source>
        <dbReference type="EMBL" id="KAB7741110.1"/>
    </source>
</evidence>
<dbReference type="Proteomes" id="UP000468901">
    <property type="component" value="Unassembled WGS sequence"/>
</dbReference>